<evidence type="ECO:0000313" key="2">
    <source>
        <dbReference type="Proteomes" id="UP000250235"/>
    </source>
</evidence>
<protein>
    <submittedName>
        <fullName evidence="1">5'-3' exoribonuclease 3-like</fullName>
    </submittedName>
</protein>
<name>A0A2Z7BGL4_9LAMI</name>
<proteinExistence type="predicted"/>
<evidence type="ECO:0000313" key="1">
    <source>
        <dbReference type="EMBL" id="KZV33410.1"/>
    </source>
</evidence>
<reference evidence="1 2" key="1">
    <citation type="journal article" date="2015" name="Proc. Natl. Acad. Sci. U.S.A.">
        <title>The resurrection genome of Boea hygrometrica: A blueprint for survival of dehydration.</title>
        <authorList>
            <person name="Xiao L."/>
            <person name="Yang G."/>
            <person name="Zhang L."/>
            <person name="Yang X."/>
            <person name="Zhao S."/>
            <person name="Ji Z."/>
            <person name="Zhou Q."/>
            <person name="Hu M."/>
            <person name="Wang Y."/>
            <person name="Chen M."/>
            <person name="Xu Y."/>
            <person name="Jin H."/>
            <person name="Xiao X."/>
            <person name="Hu G."/>
            <person name="Bao F."/>
            <person name="Hu Y."/>
            <person name="Wan P."/>
            <person name="Li L."/>
            <person name="Deng X."/>
            <person name="Kuang T."/>
            <person name="Xiang C."/>
            <person name="Zhu J.K."/>
            <person name="Oliver M.J."/>
            <person name="He Y."/>
        </authorList>
    </citation>
    <scope>NUCLEOTIDE SEQUENCE [LARGE SCALE GENOMIC DNA]</scope>
    <source>
        <strain evidence="2">cv. XS01</strain>
    </source>
</reference>
<sequence>MLTEAYFLRLQALKMKQQLSEQIMKQLLRINEDASAVAMKKSCYQTSDVDTRSSIRCCQEEQLIKCETEAVGYTITESEDSNH</sequence>
<gene>
    <name evidence="1" type="ORF">F511_02170</name>
</gene>
<dbReference type="Proteomes" id="UP000250235">
    <property type="component" value="Unassembled WGS sequence"/>
</dbReference>
<dbReference type="EMBL" id="KV005811">
    <property type="protein sequence ID" value="KZV33410.1"/>
    <property type="molecule type" value="Genomic_DNA"/>
</dbReference>
<accession>A0A2Z7BGL4</accession>
<keyword evidence="2" id="KW-1185">Reference proteome</keyword>
<dbReference type="AlphaFoldDB" id="A0A2Z7BGL4"/>
<organism evidence="1 2">
    <name type="scientific">Dorcoceras hygrometricum</name>
    <dbReference type="NCBI Taxonomy" id="472368"/>
    <lineage>
        <taxon>Eukaryota</taxon>
        <taxon>Viridiplantae</taxon>
        <taxon>Streptophyta</taxon>
        <taxon>Embryophyta</taxon>
        <taxon>Tracheophyta</taxon>
        <taxon>Spermatophyta</taxon>
        <taxon>Magnoliopsida</taxon>
        <taxon>eudicotyledons</taxon>
        <taxon>Gunneridae</taxon>
        <taxon>Pentapetalae</taxon>
        <taxon>asterids</taxon>
        <taxon>lamiids</taxon>
        <taxon>Lamiales</taxon>
        <taxon>Gesneriaceae</taxon>
        <taxon>Didymocarpoideae</taxon>
        <taxon>Trichosporeae</taxon>
        <taxon>Loxocarpinae</taxon>
        <taxon>Dorcoceras</taxon>
    </lineage>
</organism>